<proteinExistence type="predicted"/>
<keyword evidence="1" id="KW-0812">Transmembrane</keyword>
<evidence type="ECO:0000313" key="2">
    <source>
        <dbReference type="EMBL" id="PMQ21035.1"/>
    </source>
</evidence>
<dbReference type="SUPFAM" id="SSF109854">
    <property type="entry name" value="DinB/YfiT-like putative metalloenzymes"/>
    <property type="match status" value="1"/>
</dbReference>
<dbReference type="RefSeq" id="WP_102597697.1">
    <property type="nucleotide sequence ID" value="NZ_JABUYH010000005.1"/>
</dbReference>
<keyword evidence="2" id="KW-0670">Pyruvate</keyword>
<comment type="caution">
    <text evidence="2">The sequence shown here is derived from an EMBL/GenBank/DDBJ whole genome shotgun (WGS) entry which is preliminary data.</text>
</comment>
<protein>
    <submittedName>
        <fullName evidence="2">Maleylpyruvate isomerase</fullName>
    </submittedName>
</protein>
<dbReference type="EMBL" id="PNQX01000001">
    <property type="protein sequence ID" value="PMQ21035.1"/>
    <property type="molecule type" value="Genomic_DNA"/>
</dbReference>
<gene>
    <name evidence="2" type="ORF">CIK84_05495</name>
</gene>
<dbReference type="InterPro" id="IPR034660">
    <property type="entry name" value="DinB/YfiT-like"/>
</dbReference>
<dbReference type="Proteomes" id="UP000235739">
    <property type="component" value="Unassembled WGS sequence"/>
</dbReference>
<dbReference type="AlphaFoldDB" id="A0A2N7S4G6"/>
<evidence type="ECO:0000256" key="1">
    <source>
        <dbReference type="SAM" id="Phobius"/>
    </source>
</evidence>
<sequence>MDRERTRIAEDYHHDLQMLRSFLAAANASDLKRRSHGTRWTNEQLLFHMVFGYMVVRALLPLVHVLVRCPPSARSAFCRLLNAGTALSHPVNYLGSCATAAVYNHRRMAFKLQRTIAALEAWLAAETTASLQRRTDFPDRWDPFFTPAMSVEQIYAYPSRHFAFHARQLALPAQ</sequence>
<organism evidence="2 3">
    <name type="scientific">Glutamicibacter arilaitensis</name>
    <dbReference type="NCBI Taxonomy" id="256701"/>
    <lineage>
        <taxon>Bacteria</taxon>
        <taxon>Bacillati</taxon>
        <taxon>Actinomycetota</taxon>
        <taxon>Actinomycetes</taxon>
        <taxon>Micrococcales</taxon>
        <taxon>Micrococcaceae</taxon>
        <taxon>Glutamicibacter</taxon>
    </lineage>
</organism>
<feature type="transmembrane region" description="Helical" evidence="1">
    <location>
        <begin position="45"/>
        <end position="67"/>
    </location>
</feature>
<reference evidence="2 3" key="1">
    <citation type="journal article" date="2017" name="Elife">
        <title>Extensive horizontal gene transfer in cheese-associated bacteria.</title>
        <authorList>
            <person name="Bonham K.S."/>
            <person name="Wolfe B.E."/>
            <person name="Dutton R.J."/>
        </authorList>
    </citation>
    <scope>NUCLEOTIDE SEQUENCE [LARGE SCALE GENOMIC DNA]</scope>
    <source>
        <strain evidence="2 3">JB182</strain>
    </source>
</reference>
<accession>A0A2N7S4G6</accession>
<dbReference type="GO" id="GO:0016853">
    <property type="term" value="F:isomerase activity"/>
    <property type="evidence" value="ECO:0007669"/>
    <property type="project" value="UniProtKB-KW"/>
</dbReference>
<evidence type="ECO:0000313" key="3">
    <source>
        <dbReference type="Proteomes" id="UP000235739"/>
    </source>
</evidence>
<keyword evidence="1" id="KW-0472">Membrane</keyword>
<name>A0A2N7S4G6_9MICC</name>
<keyword evidence="1" id="KW-1133">Transmembrane helix</keyword>
<keyword evidence="2" id="KW-0413">Isomerase</keyword>